<keyword evidence="3" id="KW-1185">Reference proteome</keyword>
<evidence type="ECO:0000313" key="2">
    <source>
        <dbReference type="EMBL" id="MED6151076.1"/>
    </source>
</evidence>
<comment type="caution">
    <text evidence="2">The sequence shown here is derived from an EMBL/GenBank/DDBJ whole genome shotgun (WGS) entry which is preliminary data.</text>
</comment>
<feature type="compositionally biased region" description="Basic and acidic residues" evidence="1">
    <location>
        <begin position="95"/>
        <end position="118"/>
    </location>
</feature>
<reference evidence="2 3" key="1">
    <citation type="journal article" date="2023" name="Plants (Basel)">
        <title>Bridging the Gap: Combining Genomics and Transcriptomics Approaches to Understand Stylosanthes scabra, an Orphan Legume from the Brazilian Caatinga.</title>
        <authorList>
            <person name="Ferreira-Neto J.R.C."/>
            <person name="da Silva M.D."/>
            <person name="Binneck E."/>
            <person name="de Melo N.F."/>
            <person name="da Silva R.H."/>
            <person name="de Melo A.L.T.M."/>
            <person name="Pandolfi V."/>
            <person name="Bustamante F.O."/>
            <person name="Brasileiro-Vidal A.C."/>
            <person name="Benko-Iseppon A.M."/>
        </authorList>
    </citation>
    <scope>NUCLEOTIDE SEQUENCE [LARGE SCALE GENOMIC DNA]</scope>
    <source>
        <tissue evidence="2">Leaves</tissue>
    </source>
</reference>
<evidence type="ECO:0000313" key="3">
    <source>
        <dbReference type="Proteomes" id="UP001341840"/>
    </source>
</evidence>
<sequence length="140" mass="16078">MKCLLPSYEPILCDSLIVSSFLSHKKQRQICPDFQQTYQYNHERVQEQHSDPHIHARSTNADPEDEEEHNPEFQAQSRQIQVQQYSSSNSSPEIHNTHKEFNANLDSTKHAEITKDPELLPQKSNTSKIIHRKSGSTLGG</sequence>
<dbReference type="EMBL" id="JASCZI010091720">
    <property type="protein sequence ID" value="MED6151076.1"/>
    <property type="molecule type" value="Genomic_DNA"/>
</dbReference>
<feature type="compositionally biased region" description="Basic and acidic residues" evidence="1">
    <location>
        <begin position="43"/>
        <end position="54"/>
    </location>
</feature>
<protein>
    <submittedName>
        <fullName evidence="2">Uncharacterized protein</fullName>
    </submittedName>
</protein>
<dbReference type="Proteomes" id="UP001341840">
    <property type="component" value="Unassembled WGS sequence"/>
</dbReference>
<name>A0ABU6TSC2_9FABA</name>
<gene>
    <name evidence="2" type="ORF">PIB30_078803</name>
</gene>
<feature type="compositionally biased region" description="Polar residues" evidence="1">
    <location>
        <begin position="73"/>
        <end position="94"/>
    </location>
</feature>
<feature type="region of interest" description="Disordered" evidence="1">
    <location>
        <begin position="43"/>
        <end position="140"/>
    </location>
</feature>
<proteinExistence type="predicted"/>
<evidence type="ECO:0000256" key="1">
    <source>
        <dbReference type="SAM" id="MobiDB-lite"/>
    </source>
</evidence>
<accession>A0ABU6TSC2</accession>
<organism evidence="2 3">
    <name type="scientific">Stylosanthes scabra</name>
    <dbReference type="NCBI Taxonomy" id="79078"/>
    <lineage>
        <taxon>Eukaryota</taxon>
        <taxon>Viridiplantae</taxon>
        <taxon>Streptophyta</taxon>
        <taxon>Embryophyta</taxon>
        <taxon>Tracheophyta</taxon>
        <taxon>Spermatophyta</taxon>
        <taxon>Magnoliopsida</taxon>
        <taxon>eudicotyledons</taxon>
        <taxon>Gunneridae</taxon>
        <taxon>Pentapetalae</taxon>
        <taxon>rosids</taxon>
        <taxon>fabids</taxon>
        <taxon>Fabales</taxon>
        <taxon>Fabaceae</taxon>
        <taxon>Papilionoideae</taxon>
        <taxon>50 kb inversion clade</taxon>
        <taxon>dalbergioids sensu lato</taxon>
        <taxon>Dalbergieae</taxon>
        <taxon>Pterocarpus clade</taxon>
        <taxon>Stylosanthes</taxon>
    </lineage>
</organism>